<protein>
    <recommendedName>
        <fullName evidence="9">Ionotropic glutamate receptor C-terminal domain-containing protein</fullName>
    </recommendedName>
</protein>
<evidence type="ECO:0000256" key="5">
    <source>
        <dbReference type="ARBA" id="ARBA00023136"/>
    </source>
</evidence>
<evidence type="ECO:0000256" key="2">
    <source>
        <dbReference type="ARBA" id="ARBA00022475"/>
    </source>
</evidence>
<dbReference type="VEuPathDB" id="VectorBase:MDOMA2_015194"/>
<evidence type="ECO:0000256" key="4">
    <source>
        <dbReference type="ARBA" id="ARBA00022989"/>
    </source>
</evidence>
<dbReference type="EnsemblMetazoa" id="MDOA016220-RA">
    <property type="protein sequence ID" value="MDOA016220-PA"/>
    <property type="gene ID" value="MDOA016220"/>
</dbReference>
<dbReference type="GO" id="GO:0005886">
    <property type="term" value="C:plasma membrane"/>
    <property type="evidence" value="ECO:0007669"/>
    <property type="project" value="UniProtKB-SubCell"/>
</dbReference>
<keyword evidence="7" id="KW-0325">Glycoprotein</keyword>
<keyword evidence="2" id="KW-1003">Cell membrane</keyword>
<accession>A0A1I8NJM2</accession>
<evidence type="ECO:0000256" key="3">
    <source>
        <dbReference type="ARBA" id="ARBA00022692"/>
    </source>
</evidence>
<proteinExistence type="predicted"/>
<dbReference type="VEuPathDB" id="VectorBase:MDOA016220"/>
<keyword evidence="5" id="KW-0472">Membrane</keyword>
<dbReference type="InterPro" id="IPR052192">
    <property type="entry name" value="Insect_Ionotropic_Sensory_Rcpt"/>
</dbReference>
<evidence type="ECO:0000313" key="8">
    <source>
        <dbReference type="EnsemblMetazoa" id="MDOA016220-PA"/>
    </source>
</evidence>
<comment type="subcellular location">
    <subcellularLocation>
        <location evidence="1">Cell membrane</location>
        <topology evidence="1">Multi-pass membrane protein</topology>
    </subcellularLocation>
</comment>
<keyword evidence="3" id="KW-0812">Transmembrane</keyword>
<evidence type="ECO:0000256" key="1">
    <source>
        <dbReference type="ARBA" id="ARBA00004651"/>
    </source>
</evidence>
<dbReference type="PANTHER" id="PTHR42643">
    <property type="entry name" value="IONOTROPIC RECEPTOR 20A-RELATED"/>
    <property type="match status" value="1"/>
</dbReference>
<keyword evidence="6" id="KW-0675">Receptor</keyword>
<reference evidence="8" key="1">
    <citation type="submission" date="2020-05" db="UniProtKB">
        <authorList>
            <consortium name="EnsemblMetazoa"/>
        </authorList>
    </citation>
    <scope>IDENTIFICATION</scope>
    <source>
        <strain evidence="8">Aabys</strain>
    </source>
</reference>
<organism evidence="8">
    <name type="scientific">Musca domestica</name>
    <name type="common">House fly</name>
    <dbReference type="NCBI Taxonomy" id="7370"/>
    <lineage>
        <taxon>Eukaryota</taxon>
        <taxon>Metazoa</taxon>
        <taxon>Ecdysozoa</taxon>
        <taxon>Arthropoda</taxon>
        <taxon>Hexapoda</taxon>
        <taxon>Insecta</taxon>
        <taxon>Pterygota</taxon>
        <taxon>Neoptera</taxon>
        <taxon>Endopterygota</taxon>
        <taxon>Diptera</taxon>
        <taxon>Brachycera</taxon>
        <taxon>Muscomorpha</taxon>
        <taxon>Muscoidea</taxon>
        <taxon>Muscidae</taxon>
        <taxon>Musca</taxon>
    </lineage>
</organism>
<dbReference type="PANTHER" id="PTHR42643:SF39">
    <property type="entry name" value="IONOTROPIC RECEPTOR 56A-RELATED"/>
    <property type="match status" value="1"/>
</dbReference>
<dbReference type="SUPFAM" id="SSF53850">
    <property type="entry name" value="Periplasmic binding protein-like II"/>
    <property type="match status" value="1"/>
</dbReference>
<keyword evidence="4" id="KW-1133">Transmembrane helix</keyword>
<name>A0A1I8NJM2_MUSDO</name>
<sequence length="244" mass="28187">MDSFKISRDNRLMLAVKPKSFFQRSLVFWLTVYGFVVNNFYMAKMSSFLATNIYESKIETFEDLKATNLRLIVSKYNNKFLRKFANVSAALLNQIQISTPTFIYNAERDLNISHIYFIKEEKLNFVLYQQKFLKTPLMHKINSIVFSQQMYLTVRNNLPYIQQFNKFLRYLVEAGLFAKFRRDSYQEGIYSGEIRFFRDSDEHCIHNHCGGGGGGGAGGAGNVSVWDSCTDAAQPAHAYSYPNN</sequence>
<evidence type="ECO:0000256" key="7">
    <source>
        <dbReference type="ARBA" id="ARBA00023180"/>
    </source>
</evidence>
<evidence type="ECO:0008006" key="9">
    <source>
        <dbReference type="Google" id="ProtNLM"/>
    </source>
</evidence>
<evidence type="ECO:0000256" key="6">
    <source>
        <dbReference type="ARBA" id="ARBA00023170"/>
    </source>
</evidence>
<dbReference type="AlphaFoldDB" id="A0A1I8NJM2"/>